<evidence type="ECO:0000313" key="7">
    <source>
        <dbReference type="Proteomes" id="UP001500713"/>
    </source>
</evidence>
<keyword evidence="2" id="KW-0479">Metal-binding</keyword>
<protein>
    <submittedName>
        <fullName evidence="6">GFA family protein</fullName>
    </submittedName>
</protein>
<comment type="similarity">
    <text evidence="1">Belongs to the Gfa family.</text>
</comment>
<keyword evidence="4" id="KW-0456">Lyase</keyword>
<proteinExistence type="inferred from homology"/>
<feature type="domain" description="CENP-V/GFA" evidence="5">
    <location>
        <begin position="5"/>
        <end position="123"/>
    </location>
</feature>
<keyword evidence="7" id="KW-1185">Reference proteome</keyword>
<evidence type="ECO:0000256" key="4">
    <source>
        <dbReference type="ARBA" id="ARBA00023239"/>
    </source>
</evidence>
<evidence type="ECO:0000256" key="2">
    <source>
        <dbReference type="ARBA" id="ARBA00022723"/>
    </source>
</evidence>
<evidence type="ECO:0000256" key="3">
    <source>
        <dbReference type="ARBA" id="ARBA00022833"/>
    </source>
</evidence>
<dbReference type="PROSITE" id="PS51891">
    <property type="entry name" value="CENP_V_GFA"/>
    <property type="match status" value="1"/>
</dbReference>
<dbReference type="InterPro" id="IPR011057">
    <property type="entry name" value="Mss4-like_sf"/>
</dbReference>
<evidence type="ECO:0000259" key="5">
    <source>
        <dbReference type="PROSITE" id="PS51891"/>
    </source>
</evidence>
<comment type="caution">
    <text evidence="6">The sequence shown here is derived from an EMBL/GenBank/DDBJ whole genome shotgun (WGS) entry which is preliminary data.</text>
</comment>
<name>A0ABN1AS79_9SPHN</name>
<dbReference type="RefSeq" id="WP_229953319.1">
    <property type="nucleotide sequence ID" value="NZ_BAAAEM010000003.1"/>
</dbReference>
<dbReference type="SUPFAM" id="SSF51316">
    <property type="entry name" value="Mss4-like"/>
    <property type="match status" value="1"/>
</dbReference>
<dbReference type="Proteomes" id="UP001500713">
    <property type="component" value="Unassembled WGS sequence"/>
</dbReference>
<evidence type="ECO:0000256" key="1">
    <source>
        <dbReference type="ARBA" id="ARBA00005495"/>
    </source>
</evidence>
<evidence type="ECO:0000313" key="6">
    <source>
        <dbReference type="EMBL" id="GAA0482804.1"/>
    </source>
</evidence>
<dbReference type="Gene3D" id="3.90.1590.10">
    <property type="entry name" value="glutathione-dependent formaldehyde- activating enzyme (gfa)"/>
    <property type="match status" value="1"/>
</dbReference>
<reference evidence="6 7" key="1">
    <citation type="journal article" date="2019" name="Int. J. Syst. Evol. Microbiol.">
        <title>The Global Catalogue of Microorganisms (GCM) 10K type strain sequencing project: providing services to taxonomists for standard genome sequencing and annotation.</title>
        <authorList>
            <consortium name="The Broad Institute Genomics Platform"/>
            <consortium name="The Broad Institute Genome Sequencing Center for Infectious Disease"/>
            <person name="Wu L."/>
            <person name="Ma J."/>
        </authorList>
    </citation>
    <scope>NUCLEOTIDE SEQUENCE [LARGE SCALE GENOMIC DNA]</scope>
    <source>
        <strain evidence="6 7">JCM 14162</strain>
    </source>
</reference>
<organism evidence="6 7">
    <name type="scientific">Parasphingorhabdus litoris</name>
    <dbReference type="NCBI Taxonomy" id="394733"/>
    <lineage>
        <taxon>Bacteria</taxon>
        <taxon>Pseudomonadati</taxon>
        <taxon>Pseudomonadota</taxon>
        <taxon>Alphaproteobacteria</taxon>
        <taxon>Sphingomonadales</taxon>
        <taxon>Sphingomonadaceae</taxon>
        <taxon>Parasphingorhabdus</taxon>
    </lineage>
</organism>
<dbReference type="PANTHER" id="PTHR33337">
    <property type="entry name" value="GFA DOMAIN-CONTAINING PROTEIN"/>
    <property type="match status" value="1"/>
</dbReference>
<accession>A0ABN1AS79</accession>
<dbReference type="Pfam" id="PF04828">
    <property type="entry name" value="GFA"/>
    <property type="match status" value="1"/>
</dbReference>
<dbReference type="InterPro" id="IPR006913">
    <property type="entry name" value="CENP-V/GFA"/>
</dbReference>
<gene>
    <name evidence="6" type="ORF">GCM10009096_26450</name>
</gene>
<keyword evidence="3" id="KW-0862">Zinc</keyword>
<dbReference type="EMBL" id="BAAAEM010000003">
    <property type="protein sequence ID" value="GAA0482804.1"/>
    <property type="molecule type" value="Genomic_DNA"/>
</dbReference>
<dbReference type="PANTHER" id="PTHR33337:SF33">
    <property type="entry name" value="CENP-V_GFA DOMAIN-CONTAINING PROTEIN"/>
    <property type="match status" value="1"/>
</dbReference>
<sequence>MEGVLTGGCLCGAVRYELKPGFRMRPYACHCTDCQRRTGSAFSLHMGIMAKDLTIEGELNEGTFVQPSGAISTIAGCAKCMSRIYAANDRRAGLASIRVGTLDDAKNMSPAAHFWVSSKQPWITIPEDIPTLETQPQSSQEWLQYVGPE</sequence>